<dbReference type="Pfam" id="PF13508">
    <property type="entry name" value="Acetyltransf_7"/>
    <property type="match status" value="1"/>
</dbReference>
<feature type="domain" description="N-acetyltransferase" evidence="3">
    <location>
        <begin position="1"/>
        <end position="136"/>
    </location>
</feature>
<dbReference type="Gene3D" id="3.40.630.30">
    <property type="match status" value="1"/>
</dbReference>
<organism evidence="4 5">
    <name type="scientific">Pseudoflavonifractor capillosus ATCC 29799</name>
    <dbReference type="NCBI Taxonomy" id="411467"/>
    <lineage>
        <taxon>Bacteria</taxon>
        <taxon>Bacillati</taxon>
        <taxon>Bacillota</taxon>
        <taxon>Clostridia</taxon>
        <taxon>Eubacteriales</taxon>
        <taxon>Oscillospiraceae</taxon>
        <taxon>Pseudoflavonifractor</taxon>
    </lineage>
</organism>
<comment type="caution">
    <text evidence="4">The sequence shown here is derived from an EMBL/GenBank/DDBJ whole genome shotgun (WGS) entry which is preliminary data.</text>
</comment>
<dbReference type="EMBL" id="AAXG02000015">
    <property type="protein sequence ID" value="EDM99707.1"/>
    <property type="molecule type" value="Genomic_DNA"/>
</dbReference>
<accession>A6NW50</accession>
<dbReference type="Proteomes" id="UP000003639">
    <property type="component" value="Unassembled WGS sequence"/>
</dbReference>
<gene>
    <name evidence="4" type="ORF">BACCAP_02443</name>
</gene>
<proteinExistence type="predicted"/>
<dbReference type="PANTHER" id="PTHR43626:SF4">
    <property type="entry name" value="GCN5-RELATED N-ACETYLTRANSFERASE 2, CHLOROPLASTIC"/>
    <property type="match status" value="1"/>
</dbReference>
<dbReference type="InterPro" id="IPR000182">
    <property type="entry name" value="GNAT_dom"/>
</dbReference>
<dbReference type="RefSeq" id="WP_006572974.1">
    <property type="nucleotide sequence ID" value="NZ_AAXG02000015.1"/>
</dbReference>
<dbReference type="AlphaFoldDB" id="A6NW50"/>
<keyword evidence="5" id="KW-1185">Reference proteome</keyword>
<dbReference type="GO" id="GO:0008080">
    <property type="term" value="F:N-acetyltransferase activity"/>
    <property type="evidence" value="ECO:0007669"/>
    <property type="project" value="InterPro"/>
</dbReference>
<dbReference type="PANTHER" id="PTHR43626">
    <property type="entry name" value="ACYL-COA N-ACYLTRANSFERASE"/>
    <property type="match status" value="1"/>
</dbReference>
<evidence type="ECO:0000313" key="5">
    <source>
        <dbReference type="Proteomes" id="UP000003639"/>
    </source>
</evidence>
<evidence type="ECO:0000256" key="2">
    <source>
        <dbReference type="ARBA" id="ARBA00023315"/>
    </source>
</evidence>
<protein>
    <submittedName>
        <fullName evidence="4">Acetyltransferase, GNAT family</fullName>
    </submittedName>
</protein>
<dbReference type="OrthoDB" id="9775804at2"/>
<dbReference type="STRING" id="411467.BACCAP_02443"/>
<dbReference type="InterPro" id="IPR045039">
    <property type="entry name" value="NSI-like"/>
</dbReference>
<dbReference type="InterPro" id="IPR016181">
    <property type="entry name" value="Acyl_CoA_acyltransferase"/>
</dbReference>
<evidence type="ECO:0000259" key="3">
    <source>
        <dbReference type="PROSITE" id="PS51186"/>
    </source>
</evidence>
<dbReference type="PROSITE" id="PS51186">
    <property type="entry name" value="GNAT"/>
    <property type="match status" value="1"/>
</dbReference>
<keyword evidence="1 4" id="KW-0808">Transferase</keyword>
<sequence length="136" mass="15151">MEIRRYTTYHEAEVLSLYRSVGWRVYADNPAMVKAAFAGSLLVLGAFVQDELIGLIRAVGDGVSILYIQDVLVAPEHQRKGVGRRLLQAMLAQYPSVYQTVLMTDNIPERAAFYRACGFTAVADMGCCVFIRMPGR</sequence>
<evidence type="ECO:0000256" key="1">
    <source>
        <dbReference type="ARBA" id="ARBA00022679"/>
    </source>
</evidence>
<reference evidence="4 5" key="1">
    <citation type="submission" date="2007-04" db="EMBL/GenBank/DDBJ databases">
        <authorList>
            <person name="Fulton L."/>
            <person name="Clifton S."/>
            <person name="Fulton B."/>
            <person name="Xu J."/>
            <person name="Minx P."/>
            <person name="Pepin K.H."/>
            <person name="Johnson M."/>
            <person name="Thiruvilangam P."/>
            <person name="Bhonagiri V."/>
            <person name="Nash W.E."/>
            <person name="Mardis E.R."/>
            <person name="Wilson R.K."/>
        </authorList>
    </citation>
    <scope>NUCLEOTIDE SEQUENCE [LARGE SCALE GENOMIC DNA]</scope>
    <source>
        <strain evidence="4 5">ATCC 29799</strain>
    </source>
</reference>
<evidence type="ECO:0000313" key="4">
    <source>
        <dbReference type="EMBL" id="EDM99707.1"/>
    </source>
</evidence>
<dbReference type="CDD" id="cd04301">
    <property type="entry name" value="NAT_SF"/>
    <property type="match status" value="1"/>
</dbReference>
<dbReference type="GO" id="GO:0005737">
    <property type="term" value="C:cytoplasm"/>
    <property type="evidence" value="ECO:0007669"/>
    <property type="project" value="TreeGrafter"/>
</dbReference>
<dbReference type="SUPFAM" id="SSF55729">
    <property type="entry name" value="Acyl-CoA N-acyltransferases (Nat)"/>
    <property type="match status" value="1"/>
</dbReference>
<name>A6NW50_9FIRM</name>
<keyword evidence="2" id="KW-0012">Acyltransferase</keyword>
<dbReference type="eggNOG" id="COG0456">
    <property type="taxonomic scope" value="Bacteria"/>
</dbReference>
<reference evidence="4 5" key="2">
    <citation type="submission" date="2007-06" db="EMBL/GenBank/DDBJ databases">
        <title>Draft genome sequence of Pseudoflavonifractor capillosus ATCC 29799.</title>
        <authorList>
            <person name="Sudarsanam P."/>
            <person name="Ley R."/>
            <person name="Guruge J."/>
            <person name="Turnbaugh P.J."/>
            <person name="Mahowald M."/>
            <person name="Liep D."/>
            <person name="Gordon J."/>
        </authorList>
    </citation>
    <scope>NUCLEOTIDE SEQUENCE [LARGE SCALE GENOMIC DNA]</scope>
    <source>
        <strain evidence="4 5">ATCC 29799</strain>
    </source>
</reference>